<dbReference type="Proteomes" id="UP000494105">
    <property type="component" value="Unassembled WGS sequence"/>
</dbReference>
<dbReference type="RefSeq" id="WP_050730004.1">
    <property type="nucleotide sequence ID" value="NZ_CADIJS010000002.1"/>
</dbReference>
<evidence type="ECO:0000313" key="6">
    <source>
        <dbReference type="Proteomes" id="UP000494105"/>
    </source>
</evidence>
<feature type="signal peptide" evidence="2">
    <location>
        <begin position="1"/>
        <end position="25"/>
    </location>
</feature>
<evidence type="ECO:0000313" key="5">
    <source>
        <dbReference type="EMBL" id="CAB3885036.1"/>
    </source>
</evidence>
<dbReference type="InterPro" id="IPR025433">
    <property type="entry name" value="DUF4168"/>
</dbReference>
<evidence type="ECO:0000256" key="1">
    <source>
        <dbReference type="SAM" id="MobiDB-lite"/>
    </source>
</evidence>
<evidence type="ECO:0000259" key="3">
    <source>
        <dbReference type="Pfam" id="PF13767"/>
    </source>
</evidence>
<evidence type="ECO:0000313" key="4">
    <source>
        <dbReference type="EMBL" id="CAB3700076.1"/>
    </source>
</evidence>
<protein>
    <recommendedName>
        <fullName evidence="3">DUF4168 domain-containing protein</fullName>
    </recommendedName>
</protein>
<organism evidence="5 6">
    <name type="scientific">Achromobacter piechaudii</name>
    <dbReference type="NCBI Taxonomy" id="72556"/>
    <lineage>
        <taxon>Bacteria</taxon>
        <taxon>Pseudomonadati</taxon>
        <taxon>Pseudomonadota</taxon>
        <taxon>Betaproteobacteria</taxon>
        <taxon>Burkholderiales</taxon>
        <taxon>Alcaligenaceae</taxon>
        <taxon>Achromobacter</taxon>
    </lineage>
</organism>
<sequence>MQRSKYAFLSAAILTTALSGASAMAQNASQPPAQPQMAPAITQPTDQQLQRFASASQKVSGVVDEYRPKVEAAKTDDAKQKVVREADEKMVKLVRADGLSVEEFNGIGQAVQQNPQLKQKVMSMSQGAPK</sequence>
<dbReference type="Pfam" id="PF13767">
    <property type="entry name" value="DUF4168"/>
    <property type="match status" value="1"/>
</dbReference>
<feature type="chain" id="PRO_5029019255" description="DUF4168 domain-containing protein" evidence="2">
    <location>
        <begin position="26"/>
        <end position="130"/>
    </location>
</feature>
<reference evidence="6 7" key="1">
    <citation type="submission" date="2020-04" db="EMBL/GenBank/DDBJ databases">
        <authorList>
            <person name="De Canck E."/>
        </authorList>
    </citation>
    <scope>NUCLEOTIDE SEQUENCE [LARGE SCALE GENOMIC DNA]</scope>
    <source>
        <strain evidence="5 6">LMG 1861</strain>
        <strain evidence="4 7">LMG 1873</strain>
    </source>
</reference>
<feature type="compositionally biased region" description="Polar residues" evidence="1">
    <location>
        <begin position="42"/>
        <end position="54"/>
    </location>
</feature>
<proteinExistence type="predicted"/>
<keyword evidence="7" id="KW-1185">Reference proteome</keyword>
<evidence type="ECO:0000313" key="7">
    <source>
        <dbReference type="Proteomes" id="UP000494116"/>
    </source>
</evidence>
<name>A0A6S7D9Y9_9BURK</name>
<gene>
    <name evidence="5" type="ORF">LMG1861_03477</name>
    <name evidence="4" type="ORF">LMG1873_02602</name>
</gene>
<dbReference type="EMBL" id="CADILD010000002">
    <property type="protein sequence ID" value="CAB3885036.1"/>
    <property type="molecule type" value="Genomic_DNA"/>
</dbReference>
<feature type="compositionally biased region" description="Low complexity" evidence="1">
    <location>
        <begin position="24"/>
        <end position="40"/>
    </location>
</feature>
<keyword evidence="2" id="KW-0732">Signal</keyword>
<dbReference type="AlphaFoldDB" id="A0A6S7D9Y9"/>
<dbReference type="EMBL" id="CADIJS010000002">
    <property type="protein sequence ID" value="CAB3700076.1"/>
    <property type="molecule type" value="Genomic_DNA"/>
</dbReference>
<feature type="domain" description="DUF4168" evidence="3">
    <location>
        <begin position="46"/>
        <end position="121"/>
    </location>
</feature>
<accession>A0A6S7D9Y9</accession>
<feature type="region of interest" description="Disordered" evidence="1">
    <location>
        <begin position="24"/>
        <end position="54"/>
    </location>
</feature>
<evidence type="ECO:0000256" key="2">
    <source>
        <dbReference type="SAM" id="SignalP"/>
    </source>
</evidence>
<dbReference type="Proteomes" id="UP000494116">
    <property type="component" value="Unassembled WGS sequence"/>
</dbReference>